<evidence type="ECO:0000256" key="10">
    <source>
        <dbReference type="ARBA" id="ARBA00023143"/>
    </source>
</evidence>
<dbReference type="AlphaFoldDB" id="F0SNZ7"/>
<dbReference type="PANTHER" id="PTHR30587:SF0">
    <property type="entry name" value="FLAGELLAR BIOSYNTHETIC PROTEIN FLIP"/>
    <property type="match status" value="1"/>
</dbReference>
<dbReference type="NCBIfam" id="NF009438">
    <property type="entry name" value="PRK12797.1"/>
    <property type="match status" value="1"/>
</dbReference>
<name>F0SNZ7_RUBBR</name>
<dbReference type="Pfam" id="PF00813">
    <property type="entry name" value="FliP"/>
    <property type="match status" value="1"/>
</dbReference>
<dbReference type="KEGG" id="pbs:Plabr_2472"/>
<feature type="transmembrane region" description="Helical" evidence="12">
    <location>
        <begin position="288"/>
        <end position="310"/>
    </location>
</feature>
<evidence type="ECO:0000256" key="12">
    <source>
        <dbReference type="RuleBase" id="RU362069"/>
    </source>
</evidence>
<dbReference type="GO" id="GO:0005886">
    <property type="term" value="C:plasma membrane"/>
    <property type="evidence" value="ECO:0007669"/>
    <property type="project" value="UniProtKB-SubCell"/>
</dbReference>
<dbReference type="PRINTS" id="PR01302">
    <property type="entry name" value="TYPE3IMPPROT"/>
</dbReference>
<comment type="subcellular location">
    <subcellularLocation>
        <location evidence="12">Cell membrane</location>
        <topology evidence="12">Multi-pass membrane protein</topology>
    </subcellularLocation>
    <subcellularLocation>
        <location evidence="12">Bacterial flagellum basal body</location>
    </subcellularLocation>
</comment>
<dbReference type="NCBIfam" id="TIGR01103">
    <property type="entry name" value="fliP"/>
    <property type="match status" value="1"/>
</dbReference>
<keyword evidence="13" id="KW-0969">Cilium</keyword>
<keyword evidence="7 12" id="KW-0653">Protein transport</keyword>
<evidence type="ECO:0000256" key="5">
    <source>
        <dbReference type="ARBA" id="ARBA00022692"/>
    </source>
</evidence>
<keyword evidence="13" id="KW-0282">Flagellum</keyword>
<evidence type="ECO:0000256" key="4">
    <source>
        <dbReference type="ARBA" id="ARBA00022475"/>
    </source>
</evidence>
<dbReference type="InterPro" id="IPR005837">
    <property type="entry name" value="FliP"/>
</dbReference>
<keyword evidence="11 12" id="KW-1006">Bacterial flagellum protein export</keyword>
<keyword evidence="9 12" id="KW-0472">Membrane</keyword>
<keyword evidence="10" id="KW-0975">Bacterial flagellum</keyword>
<dbReference type="GO" id="GO:0009425">
    <property type="term" value="C:bacterial-type flagellum basal body"/>
    <property type="evidence" value="ECO:0007669"/>
    <property type="project" value="UniProtKB-SubCell"/>
</dbReference>
<evidence type="ECO:0000256" key="2">
    <source>
        <dbReference type="ARBA" id="ARBA00021714"/>
    </source>
</evidence>
<protein>
    <recommendedName>
        <fullName evidence="2 12">Flagellar biosynthetic protein FliP</fullName>
    </recommendedName>
</protein>
<comment type="similarity">
    <text evidence="1 12">Belongs to the FliP/MopC/SpaP family.</text>
</comment>
<feature type="transmembrane region" description="Helical" evidence="12">
    <location>
        <begin position="98"/>
        <end position="128"/>
    </location>
</feature>
<keyword evidence="13" id="KW-0966">Cell projection</keyword>
<dbReference type="GO" id="GO:0009306">
    <property type="term" value="P:protein secretion"/>
    <property type="evidence" value="ECO:0007669"/>
    <property type="project" value="UniProtKB-UniRule"/>
</dbReference>
<dbReference type="EMBL" id="CP002546">
    <property type="protein sequence ID" value="ADY60073.1"/>
    <property type="molecule type" value="Genomic_DNA"/>
</dbReference>
<keyword evidence="8 12" id="KW-1133">Transmembrane helix</keyword>
<evidence type="ECO:0000256" key="3">
    <source>
        <dbReference type="ARBA" id="ARBA00022448"/>
    </source>
</evidence>
<dbReference type="PANTHER" id="PTHR30587">
    <property type="entry name" value="FLAGELLAR BIOSYNTHETIC PROTEIN FLIP"/>
    <property type="match status" value="1"/>
</dbReference>
<keyword evidence="14" id="KW-1185">Reference proteome</keyword>
<dbReference type="eggNOG" id="COG1338">
    <property type="taxonomic scope" value="Bacteria"/>
</dbReference>
<keyword evidence="5 12" id="KW-0812">Transmembrane</keyword>
<gene>
    <name evidence="12" type="primary">fliP</name>
    <name evidence="13" type="ordered locus">Plabr_2472</name>
</gene>
<organism evidence="13 14">
    <name type="scientific">Rubinisphaera brasiliensis (strain ATCC 49424 / DSM 5305 / JCM 21570 / IAM 15109 / NBRC 103401 / IFAM 1448)</name>
    <name type="common">Planctomyces brasiliensis</name>
    <dbReference type="NCBI Taxonomy" id="756272"/>
    <lineage>
        <taxon>Bacteria</taxon>
        <taxon>Pseudomonadati</taxon>
        <taxon>Planctomycetota</taxon>
        <taxon>Planctomycetia</taxon>
        <taxon>Planctomycetales</taxon>
        <taxon>Planctomycetaceae</taxon>
        <taxon>Rubinisphaera</taxon>
    </lineage>
</organism>
<comment type="function">
    <text evidence="12">Plays a role in the flagellum-specific transport system.</text>
</comment>
<dbReference type="OrthoDB" id="9805111at2"/>
<evidence type="ECO:0000256" key="1">
    <source>
        <dbReference type="ARBA" id="ARBA00006257"/>
    </source>
</evidence>
<evidence type="ECO:0000313" key="14">
    <source>
        <dbReference type="Proteomes" id="UP000006860"/>
    </source>
</evidence>
<keyword evidence="3 12" id="KW-0813">Transport</keyword>
<evidence type="ECO:0000256" key="7">
    <source>
        <dbReference type="ARBA" id="ARBA00022927"/>
    </source>
</evidence>
<dbReference type="InterPro" id="IPR005838">
    <property type="entry name" value="T3SS_IM_P"/>
</dbReference>
<dbReference type="RefSeq" id="WP_013628797.1">
    <property type="nucleotide sequence ID" value="NC_015174.1"/>
</dbReference>
<evidence type="ECO:0000256" key="9">
    <source>
        <dbReference type="ARBA" id="ARBA00023136"/>
    </source>
</evidence>
<evidence type="ECO:0000256" key="8">
    <source>
        <dbReference type="ARBA" id="ARBA00022989"/>
    </source>
</evidence>
<proteinExistence type="inferred from homology"/>
<reference evidence="14" key="1">
    <citation type="submission" date="2011-02" db="EMBL/GenBank/DDBJ databases">
        <title>The complete genome of Planctomyces brasiliensis DSM 5305.</title>
        <authorList>
            <person name="Lucas S."/>
            <person name="Copeland A."/>
            <person name="Lapidus A."/>
            <person name="Bruce D."/>
            <person name="Goodwin L."/>
            <person name="Pitluck S."/>
            <person name="Kyrpides N."/>
            <person name="Mavromatis K."/>
            <person name="Pagani I."/>
            <person name="Ivanova N."/>
            <person name="Ovchinnikova G."/>
            <person name="Lu M."/>
            <person name="Detter J.C."/>
            <person name="Han C."/>
            <person name="Land M."/>
            <person name="Hauser L."/>
            <person name="Markowitz V."/>
            <person name="Cheng J.-F."/>
            <person name="Hugenholtz P."/>
            <person name="Woyke T."/>
            <person name="Wu D."/>
            <person name="Tindall B."/>
            <person name="Pomrenke H.G."/>
            <person name="Brambilla E."/>
            <person name="Klenk H.-P."/>
            <person name="Eisen J.A."/>
        </authorList>
    </citation>
    <scope>NUCLEOTIDE SEQUENCE [LARGE SCALE GENOMIC DNA]</scope>
    <source>
        <strain evidence="14">ATCC 49424 / DSM 5305 / JCM 21570 / NBRC 103401 / IFAM 1448</strain>
    </source>
</reference>
<keyword evidence="4 12" id="KW-1003">Cell membrane</keyword>
<evidence type="ECO:0000256" key="11">
    <source>
        <dbReference type="ARBA" id="ARBA00023225"/>
    </source>
</evidence>
<feature type="transmembrane region" description="Helical" evidence="12">
    <location>
        <begin position="258"/>
        <end position="281"/>
    </location>
</feature>
<dbReference type="Proteomes" id="UP000006860">
    <property type="component" value="Chromosome"/>
</dbReference>
<dbReference type="GO" id="GO:0044781">
    <property type="term" value="P:bacterial-type flagellum organization"/>
    <property type="evidence" value="ECO:0007669"/>
    <property type="project" value="UniProtKB-UniRule"/>
</dbReference>
<dbReference type="STRING" id="756272.Plabr_2472"/>
<evidence type="ECO:0000313" key="13">
    <source>
        <dbReference type="EMBL" id="ADY60073.1"/>
    </source>
</evidence>
<dbReference type="HOGENOM" id="CLU_042028_1_0_0"/>
<feature type="transmembrane region" description="Helical" evidence="12">
    <location>
        <begin position="140"/>
        <end position="159"/>
    </location>
</feature>
<evidence type="ECO:0000256" key="6">
    <source>
        <dbReference type="ARBA" id="ARBA00022795"/>
    </source>
</evidence>
<dbReference type="PROSITE" id="PS01061">
    <property type="entry name" value="FLIP_2"/>
    <property type="match status" value="1"/>
</dbReference>
<accession>F0SNZ7</accession>
<keyword evidence="6 12" id="KW-1005">Bacterial flagellum biogenesis</keyword>
<sequence length="340" mass="37319">MSGSPFAPVSSRQQVIAIANRLLLLAFAWLTLSTAAANSVQAQDLGRATPLQPISTGASDSTALETPTGVAEEASVFPQGFDPDKMLSPQGLTPTLKILILLTLISLAPSLVIMTTCFVRMIVVLGLLRQALGTQQLPPNQVLVSLSLFMTIMIMWPVWQESYRAGVQPYSSSTYETTADQEEGLQLALERSLEPIRNFMSDQIYRTGNENAVWMFIDYQKPAEGTAAAETWTEPQSFADVPTTVLIPAFMMSELKTAFVIGFQIYLPFIIIDMVIASILISMGMMMLPPVLISLPFKLLLFVLVDGWYLTVEMLLQSVQPYSGSTDAVSWFLAPVQFLC</sequence>